<dbReference type="AlphaFoldDB" id="A0A177Y9H8"/>
<gene>
    <name evidence="2" type="ORF">A3K89_25020</name>
</gene>
<keyword evidence="1" id="KW-0812">Transmembrane</keyword>
<dbReference type="EMBL" id="LVHI01000026">
    <property type="protein sequence ID" value="OAK52101.1"/>
    <property type="molecule type" value="Genomic_DNA"/>
</dbReference>
<feature type="transmembrane region" description="Helical" evidence="1">
    <location>
        <begin position="107"/>
        <end position="126"/>
    </location>
</feature>
<comment type="caution">
    <text evidence="2">The sequence shown here is derived from an EMBL/GenBank/DDBJ whole genome shotgun (WGS) entry which is preliminary data.</text>
</comment>
<feature type="transmembrane region" description="Helical" evidence="1">
    <location>
        <begin position="244"/>
        <end position="261"/>
    </location>
</feature>
<evidence type="ECO:0000313" key="3">
    <source>
        <dbReference type="Proteomes" id="UP000077519"/>
    </source>
</evidence>
<feature type="transmembrane region" description="Helical" evidence="1">
    <location>
        <begin position="218"/>
        <end position="238"/>
    </location>
</feature>
<keyword evidence="1" id="KW-0472">Membrane</keyword>
<organism evidence="2 3">
    <name type="scientific">Rhodococcoides kyotonense</name>
    <dbReference type="NCBI Taxonomy" id="398843"/>
    <lineage>
        <taxon>Bacteria</taxon>
        <taxon>Bacillati</taxon>
        <taxon>Actinomycetota</taxon>
        <taxon>Actinomycetes</taxon>
        <taxon>Mycobacteriales</taxon>
        <taxon>Nocardiaceae</taxon>
        <taxon>Rhodococcoides</taxon>
    </lineage>
</organism>
<name>A0A177Y9H8_9NOCA</name>
<keyword evidence="3" id="KW-1185">Reference proteome</keyword>
<keyword evidence="1" id="KW-1133">Transmembrane helix</keyword>
<proteinExistence type="predicted"/>
<feature type="transmembrane region" description="Helical" evidence="1">
    <location>
        <begin position="80"/>
        <end position="101"/>
    </location>
</feature>
<accession>A0A177Y9H8</accession>
<sequence length="275" mass="30217">MMDATPAARRSPIDAFLESPLSGLAPWIAMSLIVGPGRFEEAASIALGMSVLLLVLGHRREWSLRNDPDRRGGRVKTMEWFDVAYFAVIAVIGLFASDRVISWMELWSGEMTNIALVVFAFGSILLRNPFTIEYAKEQAPEEVWDTPLFRKINYRITLAWALAFAFSALAGLYGVIVLHTSDNFWTGWILQIGALLFAVAFTEWYPDAAQPSEPGPPLLALFDWIPAYVGIVGVALLITEAGPTYLGIALIVVGLVGFLAVRRSARSRKPATTGQ</sequence>
<feature type="transmembrane region" description="Helical" evidence="1">
    <location>
        <begin position="158"/>
        <end position="179"/>
    </location>
</feature>
<dbReference type="RefSeq" id="WP_068429524.1">
    <property type="nucleotide sequence ID" value="NZ_LVHI01000026.1"/>
</dbReference>
<evidence type="ECO:0000313" key="2">
    <source>
        <dbReference type="EMBL" id="OAK52101.1"/>
    </source>
</evidence>
<reference evidence="2 3" key="1">
    <citation type="submission" date="2016-03" db="EMBL/GenBank/DDBJ databases">
        <title>Genome sequence of Rhodococcus kyotonensis KB10.</title>
        <authorList>
            <person name="Jeong H."/>
            <person name="Hong C.E."/>
            <person name="Jo S.H."/>
            <person name="Park J.M."/>
        </authorList>
    </citation>
    <scope>NUCLEOTIDE SEQUENCE [LARGE SCALE GENOMIC DNA]</scope>
    <source>
        <strain evidence="2 3">KB10</strain>
    </source>
</reference>
<dbReference type="Proteomes" id="UP000077519">
    <property type="component" value="Unassembled WGS sequence"/>
</dbReference>
<protein>
    <submittedName>
        <fullName evidence="2">Uncharacterized protein</fullName>
    </submittedName>
</protein>
<evidence type="ECO:0000256" key="1">
    <source>
        <dbReference type="SAM" id="Phobius"/>
    </source>
</evidence>
<feature type="transmembrane region" description="Helical" evidence="1">
    <location>
        <begin position="185"/>
        <end position="206"/>
    </location>
</feature>